<evidence type="ECO:0000313" key="2">
    <source>
        <dbReference type="Proteomes" id="UP000006729"/>
    </source>
</evidence>
<accession>A0A2K2AAG9</accession>
<evidence type="ECO:0000313" key="1">
    <source>
        <dbReference type="EMBL" id="PNT34510.1"/>
    </source>
</evidence>
<gene>
    <name evidence="1" type="ORF">POPTR_005G020700</name>
</gene>
<dbReference type="EMBL" id="CM009294">
    <property type="protein sequence ID" value="PNT34510.1"/>
    <property type="molecule type" value="Genomic_DNA"/>
</dbReference>
<keyword evidence="2" id="KW-1185">Reference proteome</keyword>
<organism evidence="1 2">
    <name type="scientific">Populus trichocarpa</name>
    <name type="common">Western balsam poplar</name>
    <name type="synonym">Populus balsamifera subsp. trichocarpa</name>
    <dbReference type="NCBI Taxonomy" id="3694"/>
    <lineage>
        <taxon>Eukaryota</taxon>
        <taxon>Viridiplantae</taxon>
        <taxon>Streptophyta</taxon>
        <taxon>Embryophyta</taxon>
        <taxon>Tracheophyta</taxon>
        <taxon>Spermatophyta</taxon>
        <taxon>Magnoliopsida</taxon>
        <taxon>eudicotyledons</taxon>
        <taxon>Gunneridae</taxon>
        <taxon>Pentapetalae</taxon>
        <taxon>rosids</taxon>
        <taxon>fabids</taxon>
        <taxon>Malpighiales</taxon>
        <taxon>Salicaceae</taxon>
        <taxon>Saliceae</taxon>
        <taxon>Populus</taxon>
    </lineage>
</organism>
<dbReference type="AlphaFoldDB" id="A0A2K2AAG9"/>
<dbReference type="InParanoid" id="A0A2K2AAG9"/>
<sequence>MMFIYLPEGLVLNLKEHIIMLRALINPKTNAEEQLRIQNAD</sequence>
<protein>
    <submittedName>
        <fullName evidence="1">Uncharacterized protein</fullName>
    </submittedName>
</protein>
<reference evidence="1 2" key="1">
    <citation type="journal article" date="2006" name="Science">
        <title>The genome of black cottonwood, Populus trichocarpa (Torr. &amp; Gray).</title>
        <authorList>
            <person name="Tuskan G.A."/>
            <person name="Difazio S."/>
            <person name="Jansson S."/>
            <person name="Bohlmann J."/>
            <person name="Grigoriev I."/>
            <person name="Hellsten U."/>
            <person name="Putnam N."/>
            <person name="Ralph S."/>
            <person name="Rombauts S."/>
            <person name="Salamov A."/>
            <person name="Schein J."/>
            <person name="Sterck L."/>
            <person name="Aerts A."/>
            <person name="Bhalerao R.R."/>
            <person name="Bhalerao R.P."/>
            <person name="Blaudez D."/>
            <person name="Boerjan W."/>
            <person name="Brun A."/>
            <person name="Brunner A."/>
            <person name="Busov V."/>
            <person name="Campbell M."/>
            <person name="Carlson J."/>
            <person name="Chalot M."/>
            <person name="Chapman J."/>
            <person name="Chen G.L."/>
            <person name="Cooper D."/>
            <person name="Coutinho P.M."/>
            <person name="Couturier J."/>
            <person name="Covert S."/>
            <person name="Cronk Q."/>
            <person name="Cunningham R."/>
            <person name="Davis J."/>
            <person name="Degroeve S."/>
            <person name="Dejardin A."/>
            <person name="Depamphilis C."/>
            <person name="Detter J."/>
            <person name="Dirks B."/>
            <person name="Dubchak I."/>
            <person name="Duplessis S."/>
            <person name="Ehlting J."/>
            <person name="Ellis B."/>
            <person name="Gendler K."/>
            <person name="Goodstein D."/>
            <person name="Gribskov M."/>
            <person name="Grimwood J."/>
            <person name="Groover A."/>
            <person name="Gunter L."/>
            <person name="Hamberger B."/>
            <person name="Heinze B."/>
            <person name="Helariutta Y."/>
            <person name="Henrissat B."/>
            <person name="Holligan D."/>
            <person name="Holt R."/>
            <person name="Huang W."/>
            <person name="Islam-Faridi N."/>
            <person name="Jones S."/>
            <person name="Jones-Rhoades M."/>
            <person name="Jorgensen R."/>
            <person name="Joshi C."/>
            <person name="Kangasjarvi J."/>
            <person name="Karlsson J."/>
            <person name="Kelleher C."/>
            <person name="Kirkpatrick R."/>
            <person name="Kirst M."/>
            <person name="Kohler A."/>
            <person name="Kalluri U."/>
            <person name="Larimer F."/>
            <person name="Leebens-Mack J."/>
            <person name="Leple J.C."/>
            <person name="Locascio P."/>
            <person name="Lou Y."/>
            <person name="Lucas S."/>
            <person name="Martin F."/>
            <person name="Montanini B."/>
            <person name="Napoli C."/>
            <person name="Nelson D.R."/>
            <person name="Nelson C."/>
            <person name="Nieminen K."/>
            <person name="Nilsson O."/>
            <person name="Pereda V."/>
            <person name="Peter G."/>
            <person name="Philippe R."/>
            <person name="Pilate G."/>
            <person name="Poliakov A."/>
            <person name="Razumovskaya J."/>
            <person name="Richardson P."/>
            <person name="Rinaldi C."/>
            <person name="Ritland K."/>
            <person name="Rouze P."/>
            <person name="Ryaboy D."/>
            <person name="Schmutz J."/>
            <person name="Schrader J."/>
            <person name="Segerman B."/>
            <person name="Shin H."/>
            <person name="Siddiqui A."/>
            <person name="Sterky F."/>
            <person name="Terry A."/>
            <person name="Tsai C.J."/>
            <person name="Uberbacher E."/>
            <person name="Unneberg P."/>
            <person name="Vahala J."/>
            <person name="Wall K."/>
            <person name="Wessler S."/>
            <person name="Yang G."/>
            <person name="Yin T."/>
            <person name="Douglas C."/>
            <person name="Marra M."/>
            <person name="Sandberg G."/>
            <person name="Van de Peer Y."/>
            <person name="Rokhsar D."/>
        </authorList>
    </citation>
    <scope>NUCLEOTIDE SEQUENCE [LARGE SCALE GENOMIC DNA]</scope>
    <source>
        <strain evidence="2">cv. Nisqually</strain>
    </source>
</reference>
<name>A0A2K2AAG9_POPTR</name>
<dbReference type="Proteomes" id="UP000006729">
    <property type="component" value="Chromosome 5"/>
</dbReference>
<proteinExistence type="predicted"/>